<reference evidence="2" key="1">
    <citation type="submission" date="2018-06" db="EMBL/GenBank/DDBJ databases">
        <authorList>
            <person name="Zhirakovskaya E."/>
        </authorList>
    </citation>
    <scope>NUCLEOTIDE SEQUENCE</scope>
</reference>
<name>A0A3B0S1C4_9ZZZZ</name>
<feature type="region of interest" description="Disordered" evidence="1">
    <location>
        <begin position="187"/>
        <end position="212"/>
    </location>
</feature>
<proteinExistence type="predicted"/>
<feature type="compositionally biased region" description="Basic residues" evidence="1">
    <location>
        <begin position="197"/>
        <end position="212"/>
    </location>
</feature>
<dbReference type="EMBL" id="UOEJ01000089">
    <property type="protein sequence ID" value="VAV97542.1"/>
    <property type="molecule type" value="Genomic_DNA"/>
</dbReference>
<evidence type="ECO:0000313" key="2">
    <source>
        <dbReference type="EMBL" id="VAV97542.1"/>
    </source>
</evidence>
<organism evidence="2">
    <name type="scientific">hydrothermal vent metagenome</name>
    <dbReference type="NCBI Taxonomy" id="652676"/>
    <lineage>
        <taxon>unclassified sequences</taxon>
        <taxon>metagenomes</taxon>
        <taxon>ecological metagenomes</taxon>
    </lineage>
</organism>
<dbReference type="AlphaFoldDB" id="A0A3B0S1C4"/>
<sequence length="212" mass="23759">MKYEKNIVAALGFMAMSSFFMVNVQAQEASAARPDVVVDRPGTSGPDASRPDIPNPADIEVTRENYDRVVSMLAGKGLNREQIKRWINASLGAHNGRPDIPNPADFEVTRENYDRVVSMLAGKGLNRKQIQRWINASLGAHADRPDRPMPTARVKVAKNDVRAALTDRRTRPEPVVRTVRQVRPVRVTTRPVQRVQRPVKRPVRPQTRRTGG</sequence>
<feature type="region of interest" description="Disordered" evidence="1">
    <location>
        <begin position="31"/>
        <end position="60"/>
    </location>
</feature>
<protein>
    <submittedName>
        <fullName evidence="2">Uncharacterized protein</fullName>
    </submittedName>
</protein>
<feature type="compositionally biased region" description="Low complexity" evidence="1">
    <location>
        <begin position="187"/>
        <end position="196"/>
    </location>
</feature>
<gene>
    <name evidence="2" type="ORF">MNBD_ALPHA01-1193</name>
</gene>
<evidence type="ECO:0000256" key="1">
    <source>
        <dbReference type="SAM" id="MobiDB-lite"/>
    </source>
</evidence>
<accession>A0A3B0S1C4</accession>